<feature type="compositionally biased region" description="Low complexity" evidence="1">
    <location>
        <begin position="39"/>
        <end position="48"/>
    </location>
</feature>
<reference evidence="2 3" key="1">
    <citation type="submission" date="2016-02" db="EMBL/GenBank/DDBJ databases">
        <title>Genome analysis of coral dinoflagellate symbionts highlights evolutionary adaptations to a symbiotic lifestyle.</title>
        <authorList>
            <person name="Aranda M."/>
            <person name="Li Y."/>
            <person name="Liew Y.J."/>
            <person name="Baumgarten S."/>
            <person name="Simakov O."/>
            <person name="Wilson M."/>
            <person name="Piel J."/>
            <person name="Ashoor H."/>
            <person name="Bougouffa S."/>
            <person name="Bajic V.B."/>
            <person name="Ryu T."/>
            <person name="Ravasi T."/>
            <person name="Bayer T."/>
            <person name="Micklem G."/>
            <person name="Kim H."/>
            <person name="Bhak J."/>
            <person name="Lajeunesse T.C."/>
            <person name="Voolstra C.R."/>
        </authorList>
    </citation>
    <scope>NUCLEOTIDE SEQUENCE [LARGE SCALE GENOMIC DNA]</scope>
    <source>
        <strain evidence="2 3">CCMP2467</strain>
    </source>
</reference>
<dbReference type="Gene3D" id="1.10.238.10">
    <property type="entry name" value="EF-hand"/>
    <property type="match status" value="1"/>
</dbReference>
<dbReference type="OrthoDB" id="419733at2759"/>
<dbReference type="EMBL" id="LSRX01000209">
    <property type="protein sequence ID" value="OLQ04512.1"/>
    <property type="molecule type" value="Genomic_DNA"/>
</dbReference>
<evidence type="ECO:0008006" key="4">
    <source>
        <dbReference type="Google" id="ProtNLM"/>
    </source>
</evidence>
<comment type="caution">
    <text evidence="2">The sequence shown here is derived from an EMBL/GenBank/DDBJ whole genome shotgun (WGS) entry which is preliminary data.</text>
</comment>
<accession>A0A1Q9EAT4</accession>
<feature type="compositionally biased region" description="Acidic residues" evidence="1">
    <location>
        <begin position="990"/>
        <end position="1000"/>
    </location>
</feature>
<evidence type="ECO:0000256" key="1">
    <source>
        <dbReference type="SAM" id="MobiDB-lite"/>
    </source>
</evidence>
<keyword evidence="3" id="KW-1185">Reference proteome</keyword>
<proteinExistence type="predicted"/>
<feature type="compositionally biased region" description="Acidic residues" evidence="1">
    <location>
        <begin position="11"/>
        <end position="38"/>
    </location>
</feature>
<feature type="compositionally biased region" description="Low complexity" evidence="1">
    <location>
        <begin position="1001"/>
        <end position="1015"/>
    </location>
</feature>
<sequence>MIHSPTRKQNDDEDDGDAGDGDGDGDGDSDGGDDDDADVVVVVAAVAVAGGGDDGDDDDDMQSREITTTTMPSADEPSSAEERQRAAAQEEAQAREQAAREQAAREQAAREQDEVSMKQLISHMGDAGKGSPQHALRSFDSDSDGIAAHDEFMDGLGKLPQPVKGEAAEGVFQSLDLNKAFNQKHYVQARGPRPEAQSHPKPNNGRKREVLKARFAQGMGSVTPETAFKALDADQEKQARYAQKGLDVNGDRRVVPQEMYDTLKFGEFFPTEDQVELSCQQSLSERSSKKFVCGAANRGAGVRGQLPPEQVALMQAFQNAMVLCCSARPRAASASNGILFACNGRSAADSKFVEPGLSTGSAVIARLNMSGPTQYIYGAVASTNPLTVLGCDGKSYNATALAWVAAAKDDGWLAPYGKEWQQAGRRIFLRLLKDDEWVSAIVGARQPEDADSYLPLQGVDGLAGVDVPQDVAMLFTPHEECQEEFAGLQPGRGGCLVDHLSKAFVLSEHKSTQRLRWVQKCREEPQYPMRCVFVHPSIKNLGLSEFVKRCYEKRIECNGDIPAPEIVMLLGPPAAGKSSIQRLPPEQVPHAVRNTARSLKYREEVNNDNLCDCMPGFREQFSVAVGLPKEHQAGGALWKRMMRLARKDTASMDLDWAVKALRGKSTEYKSAIAWAMQWLTYAMFHHGPVRDSLAWDVIKVTIVDAPELAVYYSSVMAGAAIDRTMQILELAHSSVSPVAHMPLRVVGFWPYASQEARHARQQNRHRQERENKRLLGGNVDANLVNLHFHAQQAESNISRMLKSLKLGQRPTDDGSSEAATEVKVDHFIVIDNDSPQPRILLNFTDQSVDRARKFAQEEKVAARELLTVIDQLPEWEVFSCLVFRAASYFLPSDDDLVTKCASKCKDGKESLREPEAVLAVLQELDETVFKVLTKDSPALETSDMRPAFARLESSSELSAMSSAQQATLKEHLTDLRMLCVIRALRDEEVNEDAKEDDDAAEAAAASPSAGAEASL</sequence>
<gene>
    <name evidence="2" type="ORF">AK812_SmicGene12439</name>
</gene>
<organism evidence="2 3">
    <name type="scientific">Symbiodinium microadriaticum</name>
    <name type="common">Dinoflagellate</name>
    <name type="synonym">Zooxanthella microadriatica</name>
    <dbReference type="NCBI Taxonomy" id="2951"/>
    <lineage>
        <taxon>Eukaryota</taxon>
        <taxon>Sar</taxon>
        <taxon>Alveolata</taxon>
        <taxon>Dinophyceae</taxon>
        <taxon>Suessiales</taxon>
        <taxon>Symbiodiniaceae</taxon>
        <taxon>Symbiodinium</taxon>
    </lineage>
</organism>
<name>A0A1Q9EAT4_SYMMI</name>
<dbReference type="AlphaFoldDB" id="A0A1Q9EAT4"/>
<dbReference type="Proteomes" id="UP000186817">
    <property type="component" value="Unassembled WGS sequence"/>
</dbReference>
<evidence type="ECO:0000313" key="2">
    <source>
        <dbReference type="EMBL" id="OLQ04512.1"/>
    </source>
</evidence>
<feature type="compositionally biased region" description="Basic and acidic residues" evidence="1">
    <location>
        <begin position="92"/>
        <end position="116"/>
    </location>
</feature>
<protein>
    <recommendedName>
        <fullName evidence="4">EF-hand domain-containing protein</fullName>
    </recommendedName>
</protein>
<evidence type="ECO:0000313" key="3">
    <source>
        <dbReference type="Proteomes" id="UP000186817"/>
    </source>
</evidence>
<feature type="region of interest" description="Disordered" evidence="1">
    <location>
        <begin position="1"/>
        <end position="141"/>
    </location>
</feature>
<feature type="region of interest" description="Disordered" evidence="1">
    <location>
        <begin position="990"/>
        <end position="1015"/>
    </location>
</feature>